<evidence type="ECO:0000259" key="2">
    <source>
        <dbReference type="Pfam" id="PF13581"/>
    </source>
</evidence>
<keyword evidence="1" id="KW-0808">Transferase</keyword>
<dbReference type="Pfam" id="PF13581">
    <property type="entry name" value="HATPase_c_2"/>
    <property type="match status" value="1"/>
</dbReference>
<dbReference type="Gene3D" id="3.30.565.10">
    <property type="entry name" value="Histidine kinase-like ATPase, C-terminal domain"/>
    <property type="match status" value="1"/>
</dbReference>
<evidence type="ECO:0000256" key="1">
    <source>
        <dbReference type="ARBA" id="ARBA00022527"/>
    </source>
</evidence>
<gene>
    <name evidence="3" type="ORF">GCM10022403_056050</name>
</gene>
<dbReference type="PANTHER" id="PTHR35526:SF3">
    <property type="entry name" value="ANTI-SIGMA-F FACTOR RSBW"/>
    <property type="match status" value="1"/>
</dbReference>
<evidence type="ECO:0000313" key="3">
    <source>
        <dbReference type="EMBL" id="GAA3815255.1"/>
    </source>
</evidence>
<accession>A0ABP7ICZ2</accession>
<evidence type="ECO:0000313" key="4">
    <source>
        <dbReference type="Proteomes" id="UP001501009"/>
    </source>
</evidence>
<dbReference type="CDD" id="cd16936">
    <property type="entry name" value="HATPase_RsbW-like"/>
    <property type="match status" value="1"/>
</dbReference>
<dbReference type="InterPro" id="IPR003594">
    <property type="entry name" value="HATPase_dom"/>
</dbReference>
<protein>
    <recommendedName>
        <fullName evidence="2">Histidine kinase/HSP90-like ATPase domain-containing protein</fullName>
    </recommendedName>
</protein>
<dbReference type="Proteomes" id="UP001501009">
    <property type="component" value="Unassembled WGS sequence"/>
</dbReference>
<keyword evidence="4" id="KW-1185">Reference proteome</keyword>
<dbReference type="PANTHER" id="PTHR35526">
    <property type="entry name" value="ANTI-SIGMA-F FACTOR RSBW-RELATED"/>
    <property type="match status" value="1"/>
</dbReference>
<feature type="domain" description="Histidine kinase/HSP90-like ATPase" evidence="2">
    <location>
        <begin position="13"/>
        <end position="121"/>
    </location>
</feature>
<name>A0ABP7ICZ2_9ACTN</name>
<dbReference type="InterPro" id="IPR050267">
    <property type="entry name" value="Anti-sigma-factor_SerPK"/>
</dbReference>
<dbReference type="InterPro" id="IPR036890">
    <property type="entry name" value="HATPase_C_sf"/>
</dbReference>
<organism evidence="3 4">
    <name type="scientific">Streptomyces coacervatus</name>
    <dbReference type="NCBI Taxonomy" id="647381"/>
    <lineage>
        <taxon>Bacteria</taxon>
        <taxon>Bacillati</taxon>
        <taxon>Actinomycetota</taxon>
        <taxon>Actinomycetes</taxon>
        <taxon>Kitasatosporales</taxon>
        <taxon>Streptomycetaceae</taxon>
        <taxon>Streptomyces</taxon>
    </lineage>
</organism>
<dbReference type="SUPFAM" id="SSF55874">
    <property type="entry name" value="ATPase domain of HSP90 chaperone/DNA topoisomerase II/histidine kinase"/>
    <property type="match status" value="1"/>
</dbReference>
<comment type="caution">
    <text evidence="3">The sequence shown here is derived from an EMBL/GenBank/DDBJ whole genome shotgun (WGS) entry which is preliminary data.</text>
</comment>
<proteinExistence type="predicted"/>
<dbReference type="EMBL" id="BAABDE010000022">
    <property type="protein sequence ID" value="GAA3815255.1"/>
    <property type="molecule type" value="Genomic_DNA"/>
</dbReference>
<dbReference type="RefSeq" id="WP_275775378.1">
    <property type="nucleotide sequence ID" value="NZ_BAABDE010000022.1"/>
</dbReference>
<sequence length="127" mass="14113">MSTQDGLKLDLIALPKAVPEARRMVREYLGGAPCPEVELCVAELLTNVIRHVGEGTFTTLKVTRATDGRRTRIEVTDPEPHSWLVVRHAGADEESGRGLFLLDALALRWGVEHRADGKTVWCELLTR</sequence>
<keyword evidence="1" id="KW-0418">Kinase</keyword>
<reference evidence="4" key="1">
    <citation type="journal article" date="2019" name="Int. J. Syst. Evol. Microbiol.">
        <title>The Global Catalogue of Microorganisms (GCM) 10K type strain sequencing project: providing services to taxonomists for standard genome sequencing and annotation.</title>
        <authorList>
            <consortium name="The Broad Institute Genomics Platform"/>
            <consortium name="The Broad Institute Genome Sequencing Center for Infectious Disease"/>
            <person name="Wu L."/>
            <person name="Ma J."/>
        </authorList>
    </citation>
    <scope>NUCLEOTIDE SEQUENCE [LARGE SCALE GENOMIC DNA]</scope>
    <source>
        <strain evidence="4">JCM 17138</strain>
    </source>
</reference>
<keyword evidence="1" id="KW-0723">Serine/threonine-protein kinase</keyword>